<name>A0A1X1LDV0_VIBCL</name>
<reference evidence="1 2" key="1">
    <citation type="submission" date="2019-07" db="EMBL/GenBank/DDBJ databases">
        <title>Phenotypic and genotypic antimicrobial resistance traits of Vibrio cholerae non-O1/non-O139 isolated from a large Austrian lake frequently associated with cases of infection.</title>
        <authorList>
            <person name="Lepuschitz S."/>
            <person name="Baron S."/>
            <person name="Larvor E."/>
            <person name="Granier S."/>
            <person name="Pretzer C."/>
            <person name="Mach R.L."/>
            <person name="Farnleitner A.H."/>
            <person name="Ruppitsch W."/>
            <person name="Pleininger S."/>
            <person name="Indra A."/>
            <person name="Kirschner A.K.T."/>
        </authorList>
    </citation>
    <scope>NUCLEOTIDE SEQUENCE [LARGE SCALE GENOMIC DNA]</scope>
    <source>
        <strain evidence="1 2">A12JL36W90</strain>
    </source>
</reference>
<proteinExistence type="predicted"/>
<sequence>MRVKIEQMANGEFFFKIPETLRSELQWREGDKIEWIDNKNGSWTLKRVESLHSDNSNFLNDLLVENPALKAQIDEVFAEVNLASLWLTSPLAVLAGSTPLELIHKGDVECVLGLLRNLKYGDFS</sequence>
<accession>A0A1X1LDV0</accession>
<dbReference type="AlphaFoldDB" id="A0A1X1LDV0"/>
<dbReference type="Proteomes" id="UP000319979">
    <property type="component" value="Unassembled WGS sequence"/>
</dbReference>
<evidence type="ECO:0000313" key="2">
    <source>
        <dbReference type="Proteomes" id="UP000319979"/>
    </source>
</evidence>
<protein>
    <submittedName>
        <fullName evidence="1">DUF2384 domain-containing protein</fullName>
    </submittedName>
</protein>
<organism evidence="1 2">
    <name type="scientific">Vibrio cholerae</name>
    <dbReference type="NCBI Taxonomy" id="666"/>
    <lineage>
        <taxon>Bacteria</taxon>
        <taxon>Pseudomonadati</taxon>
        <taxon>Pseudomonadota</taxon>
        <taxon>Gammaproteobacteria</taxon>
        <taxon>Vibrionales</taxon>
        <taxon>Vibrionaceae</taxon>
        <taxon>Vibrio</taxon>
    </lineage>
</organism>
<evidence type="ECO:0000313" key="1">
    <source>
        <dbReference type="EMBL" id="TQP08439.1"/>
    </source>
</evidence>
<gene>
    <name evidence="1" type="ORF">FLM02_19030</name>
</gene>
<dbReference type="RefSeq" id="WP_029628001.1">
    <property type="nucleotide sequence ID" value="NZ_CP184809.1"/>
</dbReference>
<dbReference type="EMBL" id="VIOS01000146">
    <property type="protein sequence ID" value="TQP08439.1"/>
    <property type="molecule type" value="Genomic_DNA"/>
</dbReference>
<comment type="caution">
    <text evidence="1">The sequence shown here is derived from an EMBL/GenBank/DDBJ whole genome shotgun (WGS) entry which is preliminary data.</text>
</comment>